<feature type="compositionally biased region" description="Low complexity" evidence="16">
    <location>
        <begin position="345"/>
        <end position="360"/>
    </location>
</feature>
<dbReference type="InterPro" id="IPR000276">
    <property type="entry name" value="GPCR_Rhodpsn"/>
</dbReference>
<reference evidence="19 20" key="1">
    <citation type="journal article" date="2021" name="Elife">
        <title>Chloroplast acquisition without the gene transfer in kleptoplastic sea slugs, Plakobranchus ocellatus.</title>
        <authorList>
            <person name="Maeda T."/>
            <person name="Takahashi S."/>
            <person name="Yoshida T."/>
            <person name="Shimamura S."/>
            <person name="Takaki Y."/>
            <person name="Nagai Y."/>
            <person name="Toyoda A."/>
            <person name="Suzuki Y."/>
            <person name="Arimoto A."/>
            <person name="Ishii H."/>
            <person name="Satoh N."/>
            <person name="Nishiyama T."/>
            <person name="Hasebe M."/>
            <person name="Maruyama T."/>
            <person name="Minagawa J."/>
            <person name="Obokata J."/>
            <person name="Shigenobu S."/>
        </authorList>
    </citation>
    <scope>NUCLEOTIDE SEQUENCE [LARGE SCALE GENOMIC DNA]</scope>
</reference>
<keyword evidence="4 15" id="KW-0812">Transmembrane</keyword>
<feature type="transmembrane region" description="Helical" evidence="17">
    <location>
        <begin position="12"/>
        <end position="28"/>
    </location>
</feature>
<protein>
    <submittedName>
        <fullName evidence="19">Rhodopsin</fullName>
    </submittedName>
</protein>
<evidence type="ECO:0000256" key="10">
    <source>
        <dbReference type="ARBA" id="ARBA00023139"/>
    </source>
</evidence>
<accession>A0AAV4D2S0</accession>
<feature type="domain" description="G-protein coupled receptors family 1 profile" evidence="18">
    <location>
        <begin position="1"/>
        <end position="244"/>
    </location>
</feature>
<gene>
    <name evidence="19" type="ORF">PoB_006493800</name>
</gene>
<dbReference type="PRINTS" id="PR00237">
    <property type="entry name" value="GPCRRHODOPSN"/>
</dbReference>
<dbReference type="Pfam" id="PF00001">
    <property type="entry name" value="7tm_1"/>
    <property type="match status" value="1"/>
</dbReference>
<evidence type="ECO:0000256" key="17">
    <source>
        <dbReference type="SAM" id="Phobius"/>
    </source>
</evidence>
<keyword evidence="6 17" id="KW-1133">Transmembrane helix</keyword>
<evidence type="ECO:0000256" key="4">
    <source>
        <dbReference type="ARBA" id="ARBA00022692"/>
    </source>
</evidence>
<comment type="similarity">
    <text evidence="15">Belongs to the G-protein coupled receptor 1 family.</text>
</comment>
<evidence type="ECO:0000313" key="19">
    <source>
        <dbReference type="EMBL" id="GFO38433.1"/>
    </source>
</evidence>
<keyword evidence="11" id="KW-1015">Disulfide bond</keyword>
<comment type="caution">
    <text evidence="19">The sequence shown here is derived from an EMBL/GenBank/DDBJ whole genome shotgun (WGS) entry which is preliminary data.</text>
</comment>
<feature type="transmembrane region" description="Helical" evidence="17">
    <location>
        <begin position="191"/>
        <end position="213"/>
    </location>
</feature>
<evidence type="ECO:0000256" key="14">
    <source>
        <dbReference type="ARBA" id="ARBA00023288"/>
    </source>
</evidence>
<evidence type="ECO:0000256" key="11">
    <source>
        <dbReference type="ARBA" id="ARBA00023157"/>
    </source>
</evidence>
<dbReference type="PANTHER" id="PTHR24240">
    <property type="entry name" value="OPSIN"/>
    <property type="match status" value="1"/>
</dbReference>
<evidence type="ECO:0000256" key="9">
    <source>
        <dbReference type="ARBA" id="ARBA00023136"/>
    </source>
</evidence>
<evidence type="ECO:0000256" key="2">
    <source>
        <dbReference type="ARBA" id="ARBA00022543"/>
    </source>
</evidence>
<evidence type="ECO:0000256" key="7">
    <source>
        <dbReference type="ARBA" id="ARBA00022991"/>
    </source>
</evidence>
<dbReference type="InterPro" id="IPR027430">
    <property type="entry name" value="Retinal_BS"/>
</dbReference>
<feature type="region of interest" description="Disordered" evidence="16">
    <location>
        <begin position="329"/>
        <end position="363"/>
    </location>
</feature>
<keyword evidence="12 15" id="KW-0675">Receptor</keyword>
<keyword evidence="2" id="KW-0600">Photoreceptor protein</keyword>
<keyword evidence="20" id="KW-1185">Reference proteome</keyword>
<evidence type="ECO:0000256" key="5">
    <source>
        <dbReference type="ARBA" id="ARBA00022925"/>
    </source>
</evidence>
<dbReference type="Proteomes" id="UP000735302">
    <property type="component" value="Unassembled WGS sequence"/>
</dbReference>
<evidence type="ECO:0000256" key="15">
    <source>
        <dbReference type="RuleBase" id="RU000688"/>
    </source>
</evidence>
<dbReference type="InterPro" id="IPR050125">
    <property type="entry name" value="GPCR_opsins"/>
</dbReference>
<feature type="compositionally biased region" description="Polar residues" evidence="16">
    <location>
        <begin position="426"/>
        <end position="453"/>
    </location>
</feature>
<dbReference type="GO" id="GO:0007602">
    <property type="term" value="P:phototransduction"/>
    <property type="evidence" value="ECO:0007669"/>
    <property type="project" value="UniProtKB-KW"/>
</dbReference>
<evidence type="ECO:0000256" key="12">
    <source>
        <dbReference type="ARBA" id="ARBA00023170"/>
    </source>
</evidence>
<sequence>MFIVNLSMSDFIFSIIMGFPLMTISSFNRKWIFGKVACELYGLVGGVFGLMSINTLAVIAFDRYNVIARPIQASRTLSYRRAFMMLMIVWTWSSTWTVPPLFGWGAYIPEGFQTSCTFDYLTVDQSTRSYILCLYICGFAAPLFIILYCYYHIYKAVAAHEKEMGKMAKKLNAEIRQGQSAKKSEIKTAKIAMTIIITFLLSWTPYATVALIAQFGPQEVITPYVSELPVMFAKASAMHNPLIYALSHPKFRDAVDKRFPWLLCCCGVTSKEREENASTAAQPKKTTVMNRMDSVNSTGAGGAQSQMSEISNLDSDTGVDDAETGQVTSVSMRMKNVQKQDTPKASGRPAGAAAAARGAATQPQQENLAVIKDIINAFANVMTAQAGAQQAQHAQQPQLVLPPQLLATLNQDPQQLQNALFALSQRQGMPSPQNTAQTSTTPSASGPSVSHQQAAAVVTTEAEVNGGVTNKAYQAD</sequence>
<evidence type="ECO:0000256" key="6">
    <source>
        <dbReference type="ARBA" id="ARBA00022989"/>
    </source>
</evidence>
<dbReference type="GO" id="GO:0016020">
    <property type="term" value="C:membrane"/>
    <property type="evidence" value="ECO:0007669"/>
    <property type="project" value="UniProtKB-SubCell"/>
</dbReference>
<feature type="region of interest" description="Disordered" evidence="16">
    <location>
        <begin position="274"/>
        <end position="305"/>
    </location>
</feature>
<proteinExistence type="inferred from homology"/>
<keyword evidence="7" id="KW-0157">Chromophore</keyword>
<evidence type="ECO:0000256" key="3">
    <source>
        <dbReference type="ARBA" id="ARBA00022606"/>
    </source>
</evidence>
<evidence type="ECO:0000256" key="16">
    <source>
        <dbReference type="SAM" id="MobiDB-lite"/>
    </source>
</evidence>
<keyword evidence="8 15" id="KW-0297">G-protein coupled receptor</keyword>
<feature type="transmembrane region" description="Helical" evidence="17">
    <location>
        <begin position="129"/>
        <end position="151"/>
    </location>
</feature>
<keyword evidence="5" id="KW-0681">Retinal protein</keyword>
<keyword evidence="3" id="KW-0716">Sensory transduction</keyword>
<dbReference type="AlphaFoldDB" id="A0AAV4D2S0"/>
<keyword evidence="14" id="KW-0449">Lipoprotein</keyword>
<evidence type="ECO:0000259" key="18">
    <source>
        <dbReference type="PROSITE" id="PS50262"/>
    </source>
</evidence>
<dbReference type="InterPro" id="IPR017452">
    <property type="entry name" value="GPCR_Rhodpsn_7TM"/>
</dbReference>
<dbReference type="PROSITE" id="PS00237">
    <property type="entry name" value="G_PROTEIN_RECEP_F1_1"/>
    <property type="match status" value="1"/>
</dbReference>
<evidence type="ECO:0000313" key="20">
    <source>
        <dbReference type="Proteomes" id="UP000735302"/>
    </source>
</evidence>
<dbReference type="FunFam" id="1.20.1070.10:FF:000044">
    <property type="entry name" value="Opsin, ultraviolet-sensitive"/>
    <property type="match status" value="1"/>
</dbReference>
<dbReference type="PROSITE" id="PS50262">
    <property type="entry name" value="G_PROTEIN_RECEP_F1_2"/>
    <property type="match status" value="1"/>
</dbReference>
<dbReference type="SUPFAM" id="SSF81321">
    <property type="entry name" value="Family A G protein-coupled receptor-like"/>
    <property type="match status" value="1"/>
</dbReference>
<name>A0AAV4D2S0_9GAST</name>
<feature type="transmembrane region" description="Helical" evidence="17">
    <location>
        <begin position="40"/>
        <end position="61"/>
    </location>
</feature>
<feature type="compositionally biased region" description="Low complexity" evidence="16">
    <location>
        <begin position="454"/>
        <end position="464"/>
    </location>
</feature>
<dbReference type="Gene3D" id="1.20.1070.10">
    <property type="entry name" value="Rhodopsin 7-helix transmembrane proteins"/>
    <property type="match status" value="1"/>
</dbReference>
<keyword evidence="9 17" id="KW-0472">Membrane</keyword>
<evidence type="ECO:0000256" key="1">
    <source>
        <dbReference type="ARBA" id="ARBA00004141"/>
    </source>
</evidence>
<dbReference type="GO" id="GO:0004930">
    <property type="term" value="F:G protein-coupled receptor activity"/>
    <property type="evidence" value="ECO:0007669"/>
    <property type="project" value="UniProtKB-KW"/>
</dbReference>
<dbReference type="EMBL" id="BLXT01007309">
    <property type="protein sequence ID" value="GFO38433.1"/>
    <property type="molecule type" value="Genomic_DNA"/>
</dbReference>
<dbReference type="GO" id="GO:0009881">
    <property type="term" value="F:photoreceptor activity"/>
    <property type="evidence" value="ECO:0007669"/>
    <property type="project" value="UniProtKB-KW"/>
</dbReference>
<keyword evidence="10" id="KW-0564">Palmitate</keyword>
<feature type="compositionally biased region" description="Polar residues" evidence="16">
    <location>
        <begin position="277"/>
        <end position="305"/>
    </location>
</feature>
<organism evidence="19 20">
    <name type="scientific">Plakobranchus ocellatus</name>
    <dbReference type="NCBI Taxonomy" id="259542"/>
    <lineage>
        <taxon>Eukaryota</taxon>
        <taxon>Metazoa</taxon>
        <taxon>Spiralia</taxon>
        <taxon>Lophotrochozoa</taxon>
        <taxon>Mollusca</taxon>
        <taxon>Gastropoda</taxon>
        <taxon>Heterobranchia</taxon>
        <taxon>Euthyneura</taxon>
        <taxon>Panpulmonata</taxon>
        <taxon>Sacoglossa</taxon>
        <taxon>Placobranchoidea</taxon>
        <taxon>Plakobranchidae</taxon>
        <taxon>Plakobranchus</taxon>
    </lineage>
</organism>
<comment type="subcellular location">
    <subcellularLocation>
        <location evidence="1">Membrane</location>
        <topology evidence="1">Multi-pass membrane protein</topology>
    </subcellularLocation>
</comment>
<evidence type="ECO:0000256" key="8">
    <source>
        <dbReference type="ARBA" id="ARBA00023040"/>
    </source>
</evidence>
<feature type="transmembrane region" description="Helical" evidence="17">
    <location>
        <begin position="82"/>
        <end position="109"/>
    </location>
</feature>
<keyword evidence="13 15" id="KW-0807">Transducer</keyword>
<feature type="region of interest" description="Disordered" evidence="16">
    <location>
        <begin position="426"/>
        <end position="476"/>
    </location>
</feature>
<dbReference type="PROSITE" id="PS00238">
    <property type="entry name" value="OPSIN"/>
    <property type="match status" value="1"/>
</dbReference>
<feature type="compositionally biased region" description="Polar residues" evidence="16">
    <location>
        <begin position="467"/>
        <end position="476"/>
    </location>
</feature>
<evidence type="ECO:0000256" key="13">
    <source>
        <dbReference type="ARBA" id="ARBA00023224"/>
    </source>
</evidence>